<evidence type="ECO:0000313" key="7">
    <source>
        <dbReference type="EMBL" id="KIW58119.1"/>
    </source>
</evidence>
<keyword evidence="3" id="KW-0479">Metal-binding</keyword>
<evidence type="ECO:0000256" key="3">
    <source>
        <dbReference type="ARBA" id="ARBA00022723"/>
    </source>
</evidence>
<dbReference type="Pfam" id="PF03404">
    <property type="entry name" value="Mo-co_dimer"/>
    <property type="match status" value="1"/>
</dbReference>
<evidence type="ECO:0000256" key="1">
    <source>
        <dbReference type="ARBA" id="ARBA00001924"/>
    </source>
</evidence>
<dbReference type="GO" id="GO:0005739">
    <property type="term" value="C:mitochondrion"/>
    <property type="evidence" value="ECO:0007669"/>
    <property type="project" value="TreeGrafter"/>
</dbReference>
<dbReference type="InterPro" id="IPR008335">
    <property type="entry name" value="Mopterin_OxRdtase_euk"/>
</dbReference>
<dbReference type="InterPro" id="IPR005066">
    <property type="entry name" value="MoCF_OxRdtse_dimer"/>
</dbReference>
<evidence type="ECO:0000313" key="8">
    <source>
        <dbReference type="Proteomes" id="UP000054342"/>
    </source>
</evidence>
<feature type="domain" description="Moybdenum cofactor oxidoreductase dimerisation" evidence="6">
    <location>
        <begin position="278"/>
        <end position="395"/>
    </location>
</feature>
<evidence type="ECO:0000256" key="4">
    <source>
        <dbReference type="ARBA" id="ARBA00023002"/>
    </source>
</evidence>
<evidence type="ECO:0000259" key="6">
    <source>
        <dbReference type="Pfam" id="PF03404"/>
    </source>
</evidence>
<dbReference type="GO" id="GO:0020037">
    <property type="term" value="F:heme binding"/>
    <property type="evidence" value="ECO:0007669"/>
    <property type="project" value="TreeGrafter"/>
</dbReference>
<dbReference type="Gene3D" id="3.90.420.10">
    <property type="entry name" value="Oxidoreductase, molybdopterin-binding domain"/>
    <property type="match status" value="1"/>
</dbReference>
<dbReference type="EMBL" id="KN847318">
    <property type="protein sequence ID" value="KIW58119.1"/>
    <property type="molecule type" value="Genomic_DNA"/>
</dbReference>
<dbReference type="GeneID" id="25324576"/>
<dbReference type="PANTHER" id="PTHR19372:SF7">
    <property type="entry name" value="SULFITE OXIDASE, MITOCHONDRIAL"/>
    <property type="match status" value="1"/>
</dbReference>
<dbReference type="AlphaFoldDB" id="A0A0D2FDJ0"/>
<comment type="cofactor">
    <cofactor evidence="1">
        <name>Mo-molybdopterin</name>
        <dbReference type="ChEBI" id="CHEBI:71302"/>
    </cofactor>
</comment>
<reference evidence="7 8" key="1">
    <citation type="submission" date="2015-01" db="EMBL/GenBank/DDBJ databases">
        <title>The Genome Sequence of Exophiala xenobiotica CBS118157.</title>
        <authorList>
            <consortium name="The Broad Institute Genomics Platform"/>
            <person name="Cuomo C."/>
            <person name="de Hoog S."/>
            <person name="Gorbushina A."/>
            <person name="Stielow B."/>
            <person name="Teixiera M."/>
            <person name="Abouelleil A."/>
            <person name="Chapman S.B."/>
            <person name="Priest M."/>
            <person name="Young S.K."/>
            <person name="Wortman J."/>
            <person name="Nusbaum C."/>
            <person name="Birren B."/>
        </authorList>
    </citation>
    <scope>NUCLEOTIDE SEQUENCE [LARGE SCALE GENOMIC DNA]</scope>
    <source>
        <strain evidence="7 8">CBS 118157</strain>
    </source>
</reference>
<dbReference type="GO" id="GO:0043546">
    <property type="term" value="F:molybdopterin cofactor binding"/>
    <property type="evidence" value="ECO:0007669"/>
    <property type="project" value="TreeGrafter"/>
</dbReference>
<evidence type="ECO:0008006" key="9">
    <source>
        <dbReference type="Google" id="ProtNLM"/>
    </source>
</evidence>
<dbReference type="HOGENOM" id="CLU_003827_5_2_1"/>
<feature type="domain" description="Oxidoreductase molybdopterin-binding" evidence="5">
    <location>
        <begin position="66"/>
        <end position="250"/>
    </location>
</feature>
<keyword evidence="4" id="KW-0560">Oxidoreductase</keyword>
<keyword evidence="8" id="KW-1185">Reference proteome</keyword>
<dbReference type="Proteomes" id="UP000054342">
    <property type="component" value="Unassembled WGS sequence"/>
</dbReference>
<evidence type="ECO:0000259" key="5">
    <source>
        <dbReference type="Pfam" id="PF00174"/>
    </source>
</evidence>
<dbReference type="InterPro" id="IPR000572">
    <property type="entry name" value="OxRdtase_Mopterin-bd_dom"/>
</dbReference>
<gene>
    <name evidence="7" type="ORF">PV05_02668</name>
</gene>
<organism evidence="7 8">
    <name type="scientific">Exophiala xenobiotica</name>
    <dbReference type="NCBI Taxonomy" id="348802"/>
    <lineage>
        <taxon>Eukaryota</taxon>
        <taxon>Fungi</taxon>
        <taxon>Dikarya</taxon>
        <taxon>Ascomycota</taxon>
        <taxon>Pezizomycotina</taxon>
        <taxon>Eurotiomycetes</taxon>
        <taxon>Chaetothyriomycetidae</taxon>
        <taxon>Chaetothyriales</taxon>
        <taxon>Herpotrichiellaceae</taxon>
        <taxon>Exophiala</taxon>
    </lineage>
</organism>
<evidence type="ECO:0000256" key="2">
    <source>
        <dbReference type="ARBA" id="ARBA00022505"/>
    </source>
</evidence>
<dbReference type="InterPro" id="IPR036374">
    <property type="entry name" value="OxRdtase_Mopterin-bd_sf"/>
</dbReference>
<dbReference type="InterPro" id="IPR014756">
    <property type="entry name" value="Ig_E-set"/>
</dbReference>
<dbReference type="SUPFAM" id="SSF56524">
    <property type="entry name" value="Oxidoreductase molybdopterin-binding domain"/>
    <property type="match status" value="1"/>
</dbReference>
<dbReference type="OrthoDB" id="432685at2759"/>
<dbReference type="RefSeq" id="XP_013318703.1">
    <property type="nucleotide sequence ID" value="XM_013463249.1"/>
</dbReference>
<keyword evidence="2" id="KW-0500">Molybdenum</keyword>
<dbReference type="Pfam" id="PF00174">
    <property type="entry name" value="Oxidored_molyb"/>
    <property type="match status" value="1"/>
</dbReference>
<dbReference type="FunFam" id="3.90.420.10:FF:000002">
    <property type="entry name" value="sulfite oxidase, mitochondrial"/>
    <property type="match status" value="1"/>
</dbReference>
<dbReference type="GO" id="GO:0008482">
    <property type="term" value="F:sulfite oxidase activity"/>
    <property type="evidence" value="ECO:0007669"/>
    <property type="project" value="TreeGrafter"/>
</dbReference>
<dbReference type="GO" id="GO:0006790">
    <property type="term" value="P:sulfur compound metabolic process"/>
    <property type="evidence" value="ECO:0007669"/>
    <property type="project" value="TreeGrafter"/>
</dbReference>
<dbReference type="SUPFAM" id="SSF81296">
    <property type="entry name" value="E set domains"/>
    <property type="match status" value="1"/>
</dbReference>
<proteinExistence type="predicted"/>
<sequence>MIAGIVFRDRLPGITCAVTSNELTMPIENFCPSDDGTVEKPINREPCMMDLISSFITKSDHYDRNHGPIQHKSGRDHRVMVDGLVSRPMNLTCAQLVNNFPQHTVICTLQCAGNRRHTMRTRIKEVLGVDWFDGAVMNCTFEGPLVRDIILAAGVEENRTMQGNVTPKHVHFTNYGGKTQQDEWYGGSIPFDRAMDPEMEVILAVKMNGLPLEARHGFPVRAIVPGVLGARSVKWLDHITVSDKESPCFYQQRDYKVLPREAVDAKTAEKYWAECPSMLEMPINSCVAWPTSGSTIELPASGFIDVLGYAVPQGHSGPVVRVQVSGDEGNTWTDAQLDNGGEYAGRWAWVLWNVRVKVEKGEGRRIFAKASDAGGNTQTEERSAWNLRGVAYNGYEAAFDLTVVEASDQQSANLRLDAARL</sequence>
<dbReference type="PRINTS" id="PR00407">
    <property type="entry name" value="EUMOPTERIN"/>
</dbReference>
<accession>A0A0D2FDJ0</accession>
<dbReference type="GO" id="GO:0030151">
    <property type="term" value="F:molybdenum ion binding"/>
    <property type="evidence" value="ECO:0007669"/>
    <property type="project" value="InterPro"/>
</dbReference>
<protein>
    <recommendedName>
        <fullName evidence="9">Sulfite oxidase</fullName>
    </recommendedName>
</protein>
<name>A0A0D2FDJ0_9EURO</name>
<dbReference type="STRING" id="348802.A0A0D2FDJ0"/>
<dbReference type="Gene3D" id="2.60.40.650">
    <property type="match status" value="1"/>
</dbReference>
<dbReference type="PANTHER" id="PTHR19372">
    <property type="entry name" value="SULFITE REDUCTASE"/>
    <property type="match status" value="1"/>
</dbReference>